<reference evidence="2 3" key="1">
    <citation type="journal article" date="2016" name="Front. Microbiol.">
        <title>Comparative Genomic Analysis Reveals a Diverse Repertoire of Genes Involved in Prokaryote-Eukaryote Interactions within the Pseudovibrio Genus.</title>
        <authorList>
            <person name="Romano S."/>
            <person name="Fernandez-Guerra A."/>
            <person name="Reen F.J."/>
            <person name="Glockner F.O."/>
            <person name="Crowley S.P."/>
            <person name="O'Sullivan O."/>
            <person name="Cotter P.D."/>
            <person name="Adams C."/>
            <person name="Dobson A.D."/>
            <person name="O'Gara F."/>
        </authorList>
    </citation>
    <scope>NUCLEOTIDE SEQUENCE [LARGE SCALE GENOMIC DNA]</scope>
    <source>
        <strain evidence="2 3">Ad2</strain>
    </source>
</reference>
<keyword evidence="3" id="KW-1185">Reference proteome</keyword>
<dbReference type="InterPro" id="IPR029058">
    <property type="entry name" value="AB_hydrolase_fold"/>
</dbReference>
<dbReference type="PATRIC" id="fig|989403.3.peg.103"/>
<dbReference type="GO" id="GO:0016787">
    <property type="term" value="F:hydrolase activity"/>
    <property type="evidence" value="ECO:0007669"/>
    <property type="project" value="UniProtKB-KW"/>
</dbReference>
<dbReference type="Proteomes" id="UP000076577">
    <property type="component" value="Unassembled WGS sequence"/>
</dbReference>
<dbReference type="Pfam" id="PF00561">
    <property type="entry name" value="Abhydrolase_1"/>
    <property type="match status" value="1"/>
</dbReference>
<dbReference type="EMBL" id="LMCB01000001">
    <property type="protein sequence ID" value="KZL22074.1"/>
    <property type="molecule type" value="Genomic_DNA"/>
</dbReference>
<dbReference type="OrthoDB" id="9785076at2"/>
<dbReference type="SUPFAM" id="SSF53474">
    <property type="entry name" value="alpha/beta-Hydrolases"/>
    <property type="match status" value="1"/>
</dbReference>
<dbReference type="RefSeq" id="WP_068000525.1">
    <property type="nucleotide sequence ID" value="NZ_FOFM01000003.1"/>
</dbReference>
<accession>A0A161VCW2</accession>
<evidence type="ECO:0000259" key="1">
    <source>
        <dbReference type="Pfam" id="PF00561"/>
    </source>
</evidence>
<evidence type="ECO:0000313" key="2">
    <source>
        <dbReference type="EMBL" id="KZL22074.1"/>
    </source>
</evidence>
<protein>
    <submittedName>
        <fullName evidence="2">Alpha/beta hydrolase family protein</fullName>
    </submittedName>
</protein>
<gene>
    <name evidence="2" type="ORF">PsAD2_00099</name>
</gene>
<organism evidence="2 3">
    <name type="scientific">Pseudovibrio axinellae</name>
    <dbReference type="NCBI Taxonomy" id="989403"/>
    <lineage>
        <taxon>Bacteria</taxon>
        <taxon>Pseudomonadati</taxon>
        <taxon>Pseudomonadota</taxon>
        <taxon>Alphaproteobacteria</taxon>
        <taxon>Hyphomicrobiales</taxon>
        <taxon>Stappiaceae</taxon>
        <taxon>Pseudovibrio</taxon>
    </lineage>
</organism>
<proteinExistence type="predicted"/>
<keyword evidence="2" id="KW-0378">Hydrolase</keyword>
<comment type="caution">
    <text evidence="2">The sequence shown here is derived from an EMBL/GenBank/DDBJ whole genome shotgun (WGS) entry which is preliminary data.</text>
</comment>
<evidence type="ECO:0000313" key="3">
    <source>
        <dbReference type="Proteomes" id="UP000076577"/>
    </source>
</evidence>
<name>A0A161VCW2_9HYPH</name>
<dbReference type="InterPro" id="IPR017208">
    <property type="entry name" value="UCP037442_abhydr"/>
</dbReference>
<dbReference type="PIRSF" id="PIRSF037442">
    <property type="entry name" value="UCP037442_abhydr"/>
    <property type="match status" value="1"/>
</dbReference>
<sequence>MATSERRTEKVSIPSVGATLVGTAYWPAGEPKSSILINCAISVHQAFYVRFAEWVAEQGHLCLTYDYRDFGASSKVHPRQSEATISDWGVFDQQAALEALLQLADTPKVHVIGHSMGAFMMPLHQNLRKVDQVTAVACGHAYWRDHHLPYIFAVLAYWYLLGPVATRMKGYLPGKSMGLGADFPAGVYWQLRKWCTSPTFFKCDLGDTLPLMLEEPFTGPLRIMSLTDDDVAPTASVDRFASCFKGAQITRQLLHPADYGIGAVGHMSAFCKRNAALWPEILGASELKNAAA</sequence>
<dbReference type="AlphaFoldDB" id="A0A161VCW2"/>
<dbReference type="STRING" id="989403.SAMN05421798_103100"/>
<dbReference type="Gene3D" id="3.40.50.1820">
    <property type="entry name" value="alpha/beta hydrolase"/>
    <property type="match status" value="1"/>
</dbReference>
<dbReference type="InterPro" id="IPR000073">
    <property type="entry name" value="AB_hydrolase_1"/>
</dbReference>
<feature type="domain" description="AB hydrolase-1" evidence="1">
    <location>
        <begin position="47"/>
        <end position="121"/>
    </location>
</feature>